<dbReference type="Gene3D" id="2.40.400.10">
    <property type="entry name" value="Acetoacetate decarboxylase-like"/>
    <property type="match status" value="1"/>
</dbReference>
<organism evidence="1">
    <name type="scientific">marine sediment metagenome</name>
    <dbReference type="NCBI Taxonomy" id="412755"/>
    <lineage>
        <taxon>unclassified sequences</taxon>
        <taxon>metagenomes</taxon>
        <taxon>ecological metagenomes</taxon>
    </lineage>
</organism>
<gene>
    <name evidence="1" type="ORF">S12H4_01938</name>
</gene>
<evidence type="ECO:0008006" key="2">
    <source>
        <dbReference type="Google" id="ProtNLM"/>
    </source>
</evidence>
<dbReference type="Pfam" id="PF06314">
    <property type="entry name" value="ADC"/>
    <property type="match status" value="1"/>
</dbReference>
<dbReference type="EMBL" id="BARW01000429">
    <property type="protein sequence ID" value="GAI64386.1"/>
    <property type="molecule type" value="Genomic_DNA"/>
</dbReference>
<feature type="non-terminal residue" evidence="1">
    <location>
        <position position="1"/>
    </location>
</feature>
<reference evidence="1" key="1">
    <citation type="journal article" date="2014" name="Front. Microbiol.">
        <title>High frequency of phylogenetically diverse reductive dehalogenase-homologous genes in deep subseafloor sedimentary metagenomes.</title>
        <authorList>
            <person name="Kawai M."/>
            <person name="Futagami T."/>
            <person name="Toyoda A."/>
            <person name="Takaki Y."/>
            <person name="Nishi S."/>
            <person name="Hori S."/>
            <person name="Arai W."/>
            <person name="Tsubouchi T."/>
            <person name="Morono Y."/>
            <person name="Uchiyama I."/>
            <person name="Ito T."/>
            <person name="Fujiyama A."/>
            <person name="Inagaki F."/>
            <person name="Takami H."/>
        </authorList>
    </citation>
    <scope>NUCLEOTIDE SEQUENCE</scope>
    <source>
        <strain evidence="1">Expedition CK06-06</strain>
    </source>
</reference>
<dbReference type="InterPro" id="IPR023375">
    <property type="entry name" value="ADC_dom_sf"/>
</dbReference>
<comment type="caution">
    <text evidence="1">The sequence shown here is derived from an EMBL/GenBank/DDBJ whole genome shotgun (WGS) entry which is preliminary data.</text>
</comment>
<protein>
    <recommendedName>
        <fullName evidence="2">Acetoacetate decarboxylase</fullName>
    </recommendedName>
</protein>
<sequence>VEKILPPPLKPVNRPVVMSFIANYPSTNQGLPYFEGALTLRCEYNGLQGNYYLAMPVDDDRAMIGGREIFGFPKKIAKIHFHRKDKYVEAWSERLGVKNIEIKVNLTGKFNDSETPSIIKELGLLPGRKKNTINYNFKYFPAPNKKGFDYDPWLVKQQTSVRPISMEMGVAEIKLNSTEHDPWAEVEVVKVLGALYLKTDNTMLPGEVVAKVDQKDFLPYSFPKWDWY</sequence>
<name>X1RBH9_9ZZZZ</name>
<dbReference type="SUPFAM" id="SSF160104">
    <property type="entry name" value="Acetoacetate decarboxylase-like"/>
    <property type="match status" value="1"/>
</dbReference>
<proteinExistence type="predicted"/>
<dbReference type="InterPro" id="IPR010451">
    <property type="entry name" value="Acetoacetate_decarboxylase"/>
</dbReference>
<dbReference type="AlphaFoldDB" id="X1RBH9"/>
<dbReference type="GO" id="GO:0016829">
    <property type="term" value="F:lyase activity"/>
    <property type="evidence" value="ECO:0007669"/>
    <property type="project" value="InterPro"/>
</dbReference>
<evidence type="ECO:0000313" key="1">
    <source>
        <dbReference type="EMBL" id="GAI64386.1"/>
    </source>
</evidence>
<accession>X1RBH9</accession>